<name>A0ACD6ATU3_AVESA</name>
<protein>
    <submittedName>
        <fullName evidence="1">Uncharacterized protein</fullName>
    </submittedName>
</protein>
<evidence type="ECO:0000313" key="1">
    <source>
        <dbReference type="EnsemblPlants" id="AVESA.00010b.r2.UnG1442440.1.CDS"/>
    </source>
</evidence>
<keyword evidence="2" id="KW-1185">Reference proteome</keyword>
<evidence type="ECO:0000313" key="2">
    <source>
        <dbReference type="Proteomes" id="UP001732700"/>
    </source>
</evidence>
<proteinExistence type="predicted"/>
<reference evidence="1" key="1">
    <citation type="submission" date="2025-09" db="UniProtKB">
        <authorList>
            <consortium name="EnsemblPlants"/>
        </authorList>
    </citation>
    <scope>IDENTIFICATION</scope>
</reference>
<dbReference type="Proteomes" id="UP001732700">
    <property type="component" value="Unassembled WGS sequence"/>
</dbReference>
<organism evidence="1 2">
    <name type="scientific">Avena sativa</name>
    <name type="common">Oat</name>
    <dbReference type="NCBI Taxonomy" id="4498"/>
    <lineage>
        <taxon>Eukaryota</taxon>
        <taxon>Viridiplantae</taxon>
        <taxon>Streptophyta</taxon>
        <taxon>Embryophyta</taxon>
        <taxon>Tracheophyta</taxon>
        <taxon>Spermatophyta</taxon>
        <taxon>Magnoliopsida</taxon>
        <taxon>Liliopsida</taxon>
        <taxon>Poales</taxon>
        <taxon>Poaceae</taxon>
        <taxon>BOP clade</taxon>
        <taxon>Pooideae</taxon>
        <taxon>Poodae</taxon>
        <taxon>Poeae</taxon>
        <taxon>Poeae Chloroplast Group 1 (Aveneae type)</taxon>
        <taxon>Aveninae</taxon>
        <taxon>Avena</taxon>
    </lineage>
</organism>
<accession>A0ACD6ATU3</accession>
<dbReference type="EnsemblPlants" id="AVESA.00010b.r2.UnG1442440.1">
    <property type="protein sequence ID" value="AVESA.00010b.r2.UnG1442440.1.CDS"/>
    <property type="gene ID" value="AVESA.00010b.r2.UnG1442440"/>
</dbReference>
<sequence>MANKDGNSSQRGDPSNQGSNHSRMPHPSPIVKEDSIVAYEGLSYQLPSRDLEQQEYVPLLRQLCLRRGKVNSCAVSDPKTSHWAKVITAVLSLVQEQLIRGTRRSSDILACREKLFERGEKTVDDALLDICCLLECTMKSLNLYQVTAGMVIGPLIFTREDGVVIPCSLLGPEGAYIQQKWSEITVTPGAEVKFILVVQGAANFDHFGPGQRDQFLREFSCAIVTGGDGQPDIRTRAFLRKLKDSLSVPIYVLVNPDPEGLSIFCTYKFGSSEGPFDNVGLTVPDIKWIGVHLGDALDVENALDIEIGLPLTKEDVSILEGLCAKKYVMGDELLRMHIHFMMYRGLKSKIEALYYRQYPPTDYIRKAIKNQEDIQVARCVNFGRETSV</sequence>